<proteinExistence type="predicted"/>
<name>A0A7U4GFY7_YEREN</name>
<gene>
    <name evidence="1" type="ORF">LC20_03122</name>
</gene>
<sequence length="110" mass="11909">MKFKEIKLSIKPLHNDVAQLSAENEVIGYAVKNKEANLPLASIVLPSGETLGDYHCMGCAIKAAAQHYIGIGEDEVIEANFSFGNNNVRNLLLAALLSSVVDDLTTQSRH</sequence>
<dbReference type="EMBL" id="CP007448">
    <property type="protein sequence ID" value="AHM74375.1"/>
    <property type="molecule type" value="Genomic_DNA"/>
</dbReference>
<accession>A0A7U4GFY7</accession>
<reference evidence="1 2" key="1">
    <citation type="submission" date="2017-11" db="EMBL/GenBank/DDBJ databases">
        <title>The complete genome sequence and comparative genome analysis of Yersinia enterocolitica strain LC20.</title>
        <authorList>
            <person name="Shi G."/>
            <person name="Su M."/>
            <person name="Liang J."/>
            <person name="Gu W."/>
            <person name="Xiao Y."/>
            <person name="Zhang Z."/>
            <person name="Qiu H."/>
            <person name="Duan R."/>
            <person name="Zhang Z."/>
            <person name="Li Y."/>
            <person name="Zhang X."/>
            <person name="Ling Y."/>
            <person name="Song L."/>
            <person name="Chen M."/>
            <person name="Zhao Y."/>
            <person name="Wu J."/>
            <person name="Jing H."/>
            <person name="Xiao J."/>
            <person name="Wang X."/>
        </authorList>
    </citation>
    <scope>NUCLEOTIDE SEQUENCE [LARGE SCALE GENOMIC DNA]</scope>
    <source>
        <strain evidence="1 2">LC20</strain>
    </source>
</reference>
<dbReference type="Proteomes" id="UP000230961">
    <property type="component" value="Chromosome"/>
</dbReference>
<evidence type="ECO:0000313" key="2">
    <source>
        <dbReference type="Proteomes" id="UP000230961"/>
    </source>
</evidence>
<evidence type="ECO:0000313" key="1">
    <source>
        <dbReference type="EMBL" id="AHM74375.1"/>
    </source>
</evidence>
<organism evidence="1 2">
    <name type="scientific">Yersinia enterocolitica LC20</name>
    <dbReference type="NCBI Taxonomy" id="1443113"/>
    <lineage>
        <taxon>Bacteria</taxon>
        <taxon>Pseudomonadati</taxon>
        <taxon>Pseudomonadota</taxon>
        <taxon>Gammaproteobacteria</taxon>
        <taxon>Enterobacterales</taxon>
        <taxon>Yersiniaceae</taxon>
        <taxon>Yersinia</taxon>
    </lineage>
</organism>
<dbReference type="KEGG" id="yel:LC20_03122"/>
<dbReference type="AlphaFoldDB" id="A0A7U4GFY7"/>
<protein>
    <submittedName>
        <fullName evidence="1">Uncharacterized protein</fullName>
    </submittedName>
</protein>